<comment type="caution">
    <text evidence="8">The sequence shown here is derived from an EMBL/GenBank/DDBJ whole genome shotgun (WGS) entry which is preliminary data.</text>
</comment>
<keyword evidence="3 5" id="KW-0963">Cytoplasm</keyword>
<dbReference type="GO" id="GO:0005737">
    <property type="term" value="C:cytoplasm"/>
    <property type="evidence" value="ECO:0007669"/>
    <property type="project" value="UniProtKB-SubCell"/>
</dbReference>
<evidence type="ECO:0000256" key="1">
    <source>
        <dbReference type="ARBA" id="ARBA00004496"/>
    </source>
</evidence>
<dbReference type="FunFam" id="3.30.1360.40:FF:000001">
    <property type="entry name" value="Ribosome-recycling factor"/>
    <property type="match status" value="1"/>
</dbReference>
<evidence type="ECO:0000313" key="8">
    <source>
        <dbReference type="EMBL" id="MDO4842100.1"/>
    </source>
</evidence>
<dbReference type="InterPro" id="IPR002661">
    <property type="entry name" value="Ribosome_recyc_fac"/>
</dbReference>
<evidence type="ECO:0000256" key="4">
    <source>
        <dbReference type="ARBA" id="ARBA00022917"/>
    </source>
</evidence>
<dbReference type="PANTHER" id="PTHR20982">
    <property type="entry name" value="RIBOSOME RECYCLING FACTOR"/>
    <property type="match status" value="1"/>
</dbReference>
<evidence type="ECO:0000256" key="3">
    <source>
        <dbReference type="ARBA" id="ARBA00022490"/>
    </source>
</evidence>
<evidence type="ECO:0000256" key="2">
    <source>
        <dbReference type="ARBA" id="ARBA00005912"/>
    </source>
</evidence>
<keyword evidence="4 5" id="KW-0648">Protein biosynthesis</keyword>
<dbReference type="NCBIfam" id="TIGR00496">
    <property type="entry name" value="frr"/>
    <property type="match status" value="1"/>
</dbReference>
<feature type="region of interest" description="Disordered" evidence="6">
    <location>
        <begin position="134"/>
        <end position="161"/>
    </location>
</feature>
<dbReference type="InterPro" id="IPR036191">
    <property type="entry name" value="RRF_sf"/>
</dbReference>
<dbReference type="AlphaFoldDB" id="A0AA43U9A4"/>
<comment type="function">
    <text evidence="5">Responsible for the release of ribosomes from messenger RNA at the termination of protein biosynthesis. May increase the efficiency of translation by recycling ribosomes from one round of translation to another.</text>
</comment>
<dbReference type="Pfam" id="PF01765">
    <property type="entry name" value="RRF"/>
    <property type="match status" value="1"/>
</dbReference>
<accession>A0AA43U9A4</accession>
<dbReference type="Gene3D" id="1.10.132.20">
    <property type="entry name" value="Ribosome-recycling factor"/>
    <property type="match status" value="1"/>
</dbReference>
<dbReference type="Proteomes" id="UP001168575">
    <property type="component" value="Unassembled WGS sequence"/>
</dbReference>
<dbReference type="EMBL" id="JAUMVS010000093">
    <property type="protein sequence ID" value="MDO4842100.1"/>
    <property type="molecule type" value="Genomic_DNA"/>
</dbReference>
<evidence type="ECO:0000259" key="7">
    <source>
        <dbReference type="Pfam" id="PF01765"/>
    </source>
</evidence>
<evidence type="ECO:0000256" key="6">
    <source>
        <dbReference type="SAM" id="MobiDB-lite"/>
    </source>
</evidence>
<protein>
    <recommendedName>
        <fullName evidence="5">Ribosome-recycling factor</fullName>
        <shortName evidence="5">RRF</shortName>
    </recommendedName>
    <alternativeName>
        <fullName evidence="5">Ribosome-releasing factor</fullName>
    </alternativeName>
</protein>
<evidence type="ECO:0000313" key="9">
    <source>
        <dbReference type="Proteomes" id="UP001168575"/>
    </source>
</evidence>
<proteinExistence type="inferred from homology"/>
<gene>
    <name evidence="5 8" type="primary">frr</name>
    <name evidence="8" type="ORF">Q3982_05430</name>
</gene>
<evidence type="ECO:0000256" key="5">
    <source>
        <dbReference type="HAMAP-Rule" id="MF_00040"/>
    </source>
</evidence>
<dbReference type="SUPFAM" id="SSF55194">
    <property type="entry name" value="Ribosome recycling factor, RRF"/>
    <property type="match status" value="1"/>
</dbReference>
<dbReference type="GO" id="GO:0006415">
    <property type="term" value="P:translational termination"/>
    <property type="evidence" value="ECO:0007669"/>
    <property type="project" value="UniProtKB-UniRule"/>
</dbReference>
<dbReference type="CDD" id="cd00520">
    <property type="entry name" value="RRF"/>
    <property type="match status" value="1"/>
</dbReference>
<organism evidence="8 9">
    <name type="scientific">Phoenicibacter congonensis</name>
    <dbReference type="NCBI Taxonomy" id="1944646"/>
    <lineage>
        <taxon>Bacteria</taxon>
        <taxon>Bacillati</taxon>
        <taxon>Actinomycetota</taxon>
        <taxon>Coriobacteriia</taxon>
        <taxon>Eggerthellales</taxon>
        <taxon>Eggerthellaceae</taxon>
        <taxon>Phoenicibacter</taxon>
    </lineage>
</organism>
<feature type="domain" description="Ribosome recycling factor" evidence="7">
    <location>
        <begin position="23"/>
        <end position="185"/>
    </location>
</feature>
<name>A0AA43U9A4_9ACTN</name>
<reference evidence="8" key="1">
    <citation type="submission" date="2023-07" db="EMBL/GenBank/DDBJ databases">
        <title>Between Cages and Wild: Unraveling the Impact of Captivity on Animal Microbiomes and Antimicrobial Resistance.</title>
        <authorList>
            <person name="Schmartz G.P."/>
            <person name="Rehner J."/>
            <person name="Schuff M.J."/>
            <person name="Becker S.L."/>
            <person name="Kravczyk M."/>
            <person name="Gurevich A."/>
            <person name="Francke R."/>
            <person name="Mueller R."/>
            <person name="Keller V."/>
            <person name="Keller A."/>
        </authorList>
    </citation>
    <scope>NUCLEOTIDE SEQUENCE</scope>
    <source>
        <strain evidence="8">S12M_St_49</strain>
    </source>
</reference>
<dbReference type="PANTHER" id="PTHR20982:SF3">
    <property type="entry name" value="MITOCHONDRIAL RIBOSOME RECYCLING FACTOR PSEUDO 1"/>
    <property type="match status" value="1"/>
</dbReference>
<comment type="similarity">
    <text evidence="2 5">Belongs to the RRF family.</text>
</comment>
<sequence length="187" mass="20978">MATVEEAKTKAKERMEKALDALHSNFASVRTGRANPMVLDRILVDYYGTKTPINQMAAVKTPDAHLLVIEPYDKSSIKNIETAILESDLGIVPNSDGQVLRLPFPTQTEERRKELAKQCKGLAEEAKVAVRNARRDANNELDKMKKDEGLPEDDVKREQNNVQKLTDDFIAQIDKSLSAKEAELMEI</sequence>
<feature type="compositionally biased region" description="Basic and acidic residues" evidence="6">
    <location>
        <begin position="134"/>
        <end position="159"/>
    </location>
</feature>
<keyword evidence="9" id="KW-1185">Reference proteome</keyword>
<dbReference type="FunFam" id="1.10.132.20:FF:000001">
    <property type="entry name" value="Ribosome-recycling factor"/>
    <property type="match status" value="1"/>
</dbReference>
<dbReference type="GO" id="GO:0043023">
    <property type="term" value="F:ribosomal large subunit binding"/>
    <property type="evidence" value="ECO:0007669"/>
    <property type="project" value="TreeGrafter"/>
</dbReference>
<dbReference type="InterPro" id="IPR023584">
    <property type="entry name" value="Ribosome_recyc_fac_dom"/>
</dbReference>
<dbReference type="Gene3D" id="3.30.1360.40">
    <property type="match status" value="1"/>
</dbReference>
<dbReference type="HAMAP" id="MF_00040">
    <property type="entry name" value="RRF"/>
    <property type="match status" value="1"/>
</dbReference>
<comment type="subcellular location">
    <subcellularLocation>
        <location evidence="1 5">Cytoplasm</location>
    </subcellularLocation>
</comment>